<dbReference type="PANTHER" id="PTHR30535:SF34">
    <property type="entry name" value="MOLYBDATE-BINDING PROTEIN MOLA"/>
    <property type="match status" value="1"/>
</dbReference>
<feature type="compositionally biased region" description="Polar residues" evidence="2">
    <location>
        <begin position="46"/>
        <end position="56"/>
    </location>
</feature>
<organism evidence="5 6">
    <name type="scientific">Propionibacterium cyclohexanicum</name>
    <dbReference type="NCBI Taxonomy" id="64702"/>
    <lineage>
        <taxon>Bacteria</taxon>
        <taxon>Bacillati</taxon>
        <taxon>Actinomycetota</taxon>
        <taxon>Actinomycetes</taxon>
        <taxon>Propionibacteriales</taxon>
        <taxon>Propionibacteriaceae</taxon>
        <taxon>Propionibacterium</taxon>
    </lineage>
</organism>
<feature type="signal peptide" evidence="3">
    <location>
        <begin position="1"/>
        <end position="33"/>
    </location>
</feature>
<sequence>MRLHTSSSATRLVTGTLGACLALSMAACSASPAASSSSPSATASTQTITDQSQRTVSVPTSINRIADSWPAHTEVLMLLGAGNKIVATANTPKSSPWMFTVQPSLRNAVTTNAQNFNTEALAEKQPDIHFMSPGTTNSDKIQAMGIPTVQLYFSTYEQMKQTISITGQILGKDASARAAAYDAYLDHTVSDVQKVTATIPAASKPKVLHIQSLEPLQVDGSDTIIDQWIKDAGGVNAAQSITGNKKPVSIEQVTAWNPDVVIIGTGDPGSAAALEKDPAWAGVKAVQDKKVYSNPAGVFQWDRYSPEAVLELPWAAKTLHPELFPNTDMNSLVKQYYQQFLNYPLSDAQAQLILAGRPPANS</sequence>
<feature type="chain" id="PRO_5038641327" evidence="3">
    <location>
        <begin position="34"/>
        <end position="362"/>
    </location>
</feature>
<feature type="compositionally biased region" description="Low complexity" evidence="2">
    <location>
        <begin position="34"/>
        <end position="45"/>
    </location>
</feature>
<dbReference type="EMBL" id="FOGZ01000001">
    <property type="protein sequence ID" value="SER47293.1"/>
    <property type="molecule type" value="Genomic_DNA"/>
</dbReference>
<protein>
    <submittedName>
        <fullName evidence="5">Iron complex transport system substrate-binding protein</fullName>
    </submittedName>
</protein>
<evidence type="ECO:0000313" key="5">
    <source>
        <dbReference type="EMBL" id="SER47293.1"/>
    </source>
</evidence>
<evidence type="ECO:0000256" key="1">
    <source>
        <dbReference type="ARBA" id="ARBA00008814"/>
    </source>
</evidence>
<feature type="region of interest" description="Disordered" evidence="2">
    <location>
        <begin position="34"/>
        <end position="56"/>
    </location>
</feature>
<dbReference type="InterPro" id="IPR002491">
    <property type="entry name" value="ABC_transptr_periplasmic_BD"/>
</dbReference>
<proteinExistence type="inferred from homology"/>
<reference evidence="5 6" key="1">
    <citation type="submission" date="2016-10" db="EMBL/GenBank/DDBJ databases">
        <authorList>
            <person name="de Groot N.N."/>
        </authorList>
    </citation>
    <scope>NUCLEOTIDE SEQUENCE [LARGE SCALE GENOMIC DNA]</scope>
    <source>
        <strain evidence="5 6">DSM 16859</strain>
    </source>
</reference>
<accession>A0A1H9PIA3</accession>
<dbReference type="PANTHER" id="PTHR30535">
    <property type="entry name" value="VITAMIN B12-BINDING PROTEIN"/>
    <property type="match status" value="1"/>
</dbReference>
<comment type="similarity">
    <text evidence="1">Belongs to the bacterial solute-binding protein 8 family.</text>
</comment>
<dbReference type="Gene3D" id="1.20.58.2180">
    <property type="match status" value="1"/>
</dbReference>
<keyword evidence="6" id="KW-1185">Reference proteome</keyword>
<dbReference type="InterPro" id="IPR050902">
    <property type="entry name" value="ABC_Transporter_SBP"/>
</dbReference>
<dbReference type="Proteomes" id="UP000198815">
    <property type="component" value="Unassembled WGS sequence"/>
</dbReference>
<gene>
    <name evidence="5" type="ORF">SAMN05443377_10125</name>
</gene>
<keyword evidence="3" id="KW-0732">Signal</keyword>
<dbReference type="Pfam" id="PF01497">
    <property type="entry name" value="Peripla_BP_2"/>
    <property type="match status" value="1"/>
</dbReference>
<evidence type="ECO:0000259" key="4">
    <source>
        <dbReference type="PROSITE" id="PS50983"/>
    </source>
</evidence>
<evidence type="ECO:0000256" key="2">
    <source>
        <dbReference type="SAM" id="MobiDB-lite"/>
    </source>
</evidence>
<dbReference type="RefSeq" id="WP_218139157.1">
    <property type="nucleotide sequence ID" value="NZ_FOGZ01000001.1"/>
</dbReference>
<feature type="domain" description="Fe/B12 periplasmic-binding" evidence="4">
    <location>
        <begin position="64"/>
        <end position="327"/>
    </location>
</feature>
<dbReference type="Gene3D" id="3.40.50.1980">
    <property type="entry name" value="Nitrogenase molybdenum iron protein domain"/>
    <property type="match status" value="2"/>
</dbReference>
<dbReference type="STRING" id="64702.SAMN05443377_10125"/>
<evidence type="ECO:0000313" key="6">
    <source>
        <dbReference type="Proteomes" id="UP000198815"/>
    </source>
</evidence>
<name>A0A1H9PIA3_9ACTN</name>
<dbReference type="AlphaFoldDB" id="A0A1H9PIA3"/>
<dbReference type="SUPFAM" id="SSF53807">
    <property type="entry name" value="Helical backbone' metal receptor"/>
    <property type="match status" value="1"/>
</dbReference>
<dbReference type="PROSITE" id="PS51257">
    <property type="entry name" value="PROKAR_LIPOPROTEIN"/>
    <property type="match status" value="1"/>
</dbReference>
<evidence type="ECO:0000256" key="3">
    <source>
        <dbReference type="SAM" id="SignalP"/>
    </source>
</evidence>
<dbReference type="PROSITE" id="PS50983">
    <property type="entry name" value="FE_B12_PBP"/>
    <property type="match status" value="1"/>
</dbReference>